<proteinExistence type="predicted"/>
<gene>
    <name evidence="2" type="ORF">CDAR_225981</name>
</gene>
<name>A0AAV4VMR4_9ARAC</name>
<evidence type="ECO:0000313" key="2">
    <source>
        <dbReference type="EMBL" id="GIY70894.1"/>
    </source>
</evidence>
<dbReference type="AlphaFoldDB" id="A0AAV4VMR4"/>
<dbReference type="EMBL" id="BPLQ01013245">
    <property type="protein sequence ID" value="GIY70894.1"/>
    <property type="molecule type" value="Genomic_DNA"/>
</dbReference>
<evidence type="ECO:0000313" key="3">
    <source>
        <dbReference type="Proteomes" id="UP001054837"/>
    </source>
</evidence>
<dbReference type="Proteomes" id="UP001054837">
    <property type="component" value="Unassembled WGS sequence"/>
</dbReference>
<reference evidence="2 3" key="1">
    <citation type="submission" date="2021-06" db="EMBL/GenBank/DDBJ databases">
        <title>Caerostris darwini draft genome.</title>
        <authorList>
            <person name="Kono N."/>
            <person name="Arakawa K."/>
        </authorList>
    </citation>
    <scope>NUCLEOTIDE SEQUENCE [LARGE SCALE GENOMIC DNA]</scope>
</reference>
<accession>A0AAV4VMR4</accession>
<evidence type="ECO:0000256" key="1">
    <source>
        <dbReference type="SAM" id="MobiDB-lite"/>
    </source>
</evidence>
<comment type="caution">
    <text evidence="2">The sequence shown here is derived from an EMBL/GenBank/DDBJ whole genome shotgun (WGS) entry which is preliminary data.</text>
</comment>
<sequence>MKNIVPRGKPTSFIERRIKTGDYLPVAVPQSSMSPALKHFNKTSSPPIRPLRKRAQPPTKIRQPAFQRSLLVSP</sequence>
<organism evidence="2 3">
    <name type="scientific">Caerostris darwini</name>
    <dbReference type="NCBI Taxonomy" id="1538125"/>
    <lineage>
        <taxon>Eukaryota</taxon>
        <taxon>Metazoa</taxon>
        <taxon>Ecdysozoa</taxon>
        <taxon>Arthropoda</taxon>
        <taxon>Chelicerata</taxon>
        <taxon>Arachnida</taxon>
        <taxon>Araneae</taxon>
        <taxon>Araneomorphae</taxon>
        <taxon>Entelegynae</taxon>
        <taxon>Araneoidea</taxon>
        <taxon>Araneidae</taxon>
        <taxon>Caerostris</taxon>
    </lineage>
</organism>
<keyword evidence="3" id="KW-1185">Reference proteome</keyword>
<protein>
    <submittedName>
        <fullName evidence="2">Uncharacterized protein</fullName>
    </submittedName>
</protein>
<feature type="region of interest" description="Disordered" evidence="1">
    <location>
        <begin position="34"/>
        <end position="74"/>
    </location>
</feature>